<dbReference type="AlphaFoldDB" id="A0AAD4QZ04"/>
<dbReference type="Proteomes" id="UP001201812">
    <property type="component" value="Unassembled WGS sequence"/>
</dbReference>
<comment type="caution">
    <text evidence="1">The sequence shown here is derived from an EMBL/GenBank/DDBJ whole genome shotgun (WGS) entry which is preliminary data.</text>
</comment>
<organism evidence="1 2">
    <name type="scientific">Ditylenchus destructor</name>
    <dbReference type="NCBI Taxonomy" id="166010"/>
    <lineage>
        <taxon>Eukaryota</taxon>
        <taxon>Metazoa</taxon>
        <taxon>Ecdysozoa</taxon>
        <taxon>Nematoda</taxon>
        <taxon>Chromadorea</taxon>
        <taxon>Rhabditida</taxon>
        <taxon>Tylenchina</taxon>
        <taxon>Tylenchomorpha</taxon>
        <taxon>Sphaerularioidea</taxon>
        <taxon>Anguinidae</taxon>
        <taxon>Anguininae</taxon>
        <taxon>Ditylenchus</taxon>
    </lineage>
</organism>
<reference evidence="1" key="1">
    <citation type="submission" date="2022-01" db="EMBL/GenBank/DDBJ databases">
        <title>Genome Sequence Resource for Two Populations of Ditylenchus destructor, the Migratory Endoparasitic Phytonematode.</title>
        <authorList>
            <person name="Zhang H."/>
            <person name="Lin R."/>
            <person name="Xie B."/>
        </authorList>
    </citation>
    <scope>NUCLEOTIDE SEQUENCE</scope>
    <source>
        <strain evidence="1">BazhouSP</strain>
    </source>
</reference>
<gene>
    <name evidence="1" type="ORF">DdX_17619</name>
</gene>
<dbReference type="EMBL" id="JAKKPZ010000198">
    <property type="protein sequence ID" value="KAI1698930.1"/>
    <property type="molecule type" value="Genomic_DNA"/>
</dbReference>
<name>A0AAD4QZ04_9BILA</name>
<sequence>MASQPRRLQCSAVLADVDESKDCVDLMVNPTYYSFAEVRPYLGPALRIKGTYIFIAGRISYNSGHIEEMESIISLARYQHSHSECQLLC</sequence>
<proteinExistence type="predicted"/>
<protein>
    <submittedName>
        <fullName evidence="1">Uncharacterized protein</fullName>
    </submittedName>
</protein>
<evidence type="ECO:0000313" key="1">
    <source>
        <dbReference type="EMBL" id="KAI1698930.1"/>
    </source>
</evidence>
<accession>A0AAD4QZ04</accession>
<keyword evidence="2" id="KW-1185">Reference proteome</keyword>
<evidence type="ECO:0000313" key="2">
    <source>
        <dbReference type="Proteomes" id="UP001201812"/>
    </source>
</evidence>